<evidence type="ECO:0000256" key="2">
    <source>
        <dbReference type="SAM" id="Phobius"/>
    </source>
</evidence>
<gene>
    <name evidence="3" type="ORF">brsh051_11550</name>
</gene>
<dbReference type="KEGG" id="broo:brsh051_11550"/>
<keyword evidence="4" id="KW-1185">Reference proteome</keyword>
<evidence type="ECO:0000313" key="3">
    <source>
        <dbReference type="EMBL" id="BEH01874.1"/>
    </source>
</evidence>
<sequence length="211" mass="22908">MPMSPATTGPDYPVQPVHPDSGAVPTRPSPGVQPDAGMLVSYSPVAMAQRAAGIRKRLDRTTIMGVISLLITGAFYFFIRPEPSSAFFWLLIASAVYTVTNIIVKFVQLKRARKATAQVPLGPAFQIDDDGLVASTVPEGERIGWDRITSIAGLDKLFSPGPRLEVRWDQDRSWSVPIIVLDAPPSSIDSALRAFSLGRFGLDLSSVDDIW</sequence>
<evidence type="ECO:0000313" key="4">
    <source>
        <dbReference type="Proteomes" id="UP001431656"/>
    </source>
</evidence>
<keyword evidence="2" id="KW-0812">Transmembrane</keyword>
<evidence type="ECO:0000256" key="1">
    <source>
        <dbReference type="SAM" id="MobiDB-lite"/>
    </source>
</evidence>
<dbReference type="EMBL" id="AP028056">
    <property type="protein sequence ID" value="BEH01874.1"/>
    <property type="molecule type" value="Genomic_DNA"/>
</dbReference>
<evidence type="ECO:0008006" key="5">
    <source>
        <dbReference type="Google" id="ProtNLM"/>
    </source>
</evidence>
<reference evidence="3" key="1">
    <citation type="journal article" date="2024" name="Int. J. Syst. Evol. Microbiol.">
        <title>Brooklawnia propionicigenes sp. nov., a facultatively anaerobic, propionate-producing bacterium isolated from a methanogenic reactor treating waste from cattle farms.</title>
        <authorList>
            <person name="Akita Y."/>
            <person name="Ueki A."/>
            <person name="Tonouchi A."/>
            <person name="Sugawara Y."/>
            <person name="Honma S."/>
            <person name="Kaku N."/>
            <person name="Ueki K."/>
        </authorList>
    </citation>
    <scope>NUCLEOTIDE SEQUENCE</scope>
    <source>
        <strain evidence="3">SH051</strain>
    </source>
</reference>
<protein>
    <recommendedName>
        <fullName evidence="5">YcxB-like protein domain-containing protein</fullName>
    </recommendedName>
</protein>
<feature type="transmembrane region" description="Helical" evidence="2">
    <location>
        <begin position="61"/>
        <end position="79"/>
    </location>
</feature>
<accession>A0AAN0MGA2</accession>
<proteinExistence type="predicted"/>
<dbReference type="Proteomes" id="UP001431656">
    <property type="component" value="Chromosome"/>
</dbReference>
<keyword evidence="2" id="KW-0472">Membrane</keyword>
<name>A0AAN0MGA2_9ACTN</name>
<feature type="transmembrane region" description="Helical" evidence="2">
    <location>
        <begin position="85"/>
        <end position="104"/>
    </location>
</feature>
<feature type="region of interest" description="Disordered" evidence="1">
    <location>
        <begin position="1"/>
        <end position="30"/>
    </location>
</feature>
<keyword evidence="2" id="KW-1133">Transmembrane helix</keyword>
<organism evidence="3 4">
    <name type="scientific">Brooklawnia propionicigenes</name>
    <dbReference type="NCBI Taxonomy" id="3041175"/>
    <lineage>
        <taxon>Bacteria</taxon>
        <taxon>Bacillati</taxon>
        <taxon>Actinomycetota</taxon>
        <taxon>Actinomycetes</taxon>
        <taxon>Propionibacteriales</taxon>
        <taxon>Propionibacteriaceae</taxon>
        <taxon>Brooklawnia</taxon>
    </lineage>
</organism>
<dbReference type="AlphaFoldDB" id="A0AAN0MGA2"/>